<feature type="compositionally biased region" description="Low complexity" evidence="1">
    <location>
        <begin position="35"/>
        <end position="44"/>
    </location>
</feature>
<gene>
    <name evidence="3" type="ORF">HJO_07127</name>
</gene>
<feature type="region of interest" description="Disordered" evidence="1">
    <location>
        <begin position="26"/>
        <end position="45"/>
    </location>
</feature>
<dbReference type="STRING" id="1280950.HJO_07127"/>
<organism evidence="3 4">
    <name type="scientific">Hyphomonas johnsonii MHS-2</name>
    <dbReference type="NCBI Taxonomy" id="1280950"/>
    <lineage>
        <taxon>Bacteria</taxon>
        <taxon>Pseudomonadati</taxon>
        <taxon>Pseudomonadota</taxon>
        <taxon>Alphaproteobacteria</taxon>
        <taxon>Hyphomonadales</taxon>
        <taxon>Hyphomonadaceae</taxon>
        <taxon>Hyphomonas</taxon>
    </lineage>
</organism>
<name>A0A059FQ07_9PROT</name>
<keyword evidence="4" id="KW-1185">Reference proteome</keyword>
<dbReference type="Proteomes" id="UP000025171">
    <property type="component" value="Unassembled WGS sequence"/>
</dbReference>
<dbReference type="PATRIC" id="fig|1280950.3.peg.1427"/>
<proteinExistence type="predicted"/>
<dbReference type="EMBL" id="ARYK01000003">
    <property type="protein sequence ID" value="KCZ92707.1"/>
    <property type="molecule type" value="Genomic_DNA"/>
</dbReference>
<dbReference type="AlphaFoldDB" id="A0A059FQ07"/>
<sequence length="125" mass="13633">MTHFLSRKAIIAASAAVLLAGLTPEASAQANESGAAPAAATDAPDAPPCDFLDSWQKLAPECWTDLRDEPVVHDEDWVPYEPENDYGFGYCHAFRPECGYPDGEPAWDSSDYESGHQAYIDAIRE</sequence>
<protein>
    <recommendedName>
        <fullName evidence="5">Secreted protein</fullName>
    </recommendedName>
</protein>
<keyword evidence="2" id="KW-0732">Signal</keyword>
<evidence type="ECO:0000256" key="1">
    <source>
        <dbReference type="SAM" id="MobiDB-lite"/>
    </source>
</evidence>
<evidence type="ECO:0008006" key="5">
    <source>
        <dbReference type="Google" id="ProtNLM"/>
    </source>
</evidence>
<evidence type="ECO:0000256" key="2">
    <source>
        <dbReference type="SAM" id="SignalP"/>
    </source>
</evidence>
<evidence type="ECO:0000313" key="4">
    <source>
        <dbReference type="Proteomes" id="UP000025171"/>
    </source>
</evidence>
<dbReference type="RefSeq" id="WP_156945469.1">
    <property type="nucleotide sequence ID" value="NZ_ARYK01000003.1"/>
</dbReference>
<comment type="caution">
    <text evidence="3">The sequence shown here is derived from an EMBL/GenBank/DDBJ whole genome shotgun (WGS) entry which is preliminary data.</text>
</comment>
<accession>A0A059FQ07</accession>
<feature type="signal peptide" evidence="2">
    <location>
        <begin position="1"/>
        <end position="28"/>
    </location>
</feature>
<evidence type="ECO:0000313" key="3">
    <source>
        <dbReference type="EMBL" id="KCZ92707.1"/>
    </source>
</evidence>
<reference evidence="3 4" key="1">
    <citation type="journal article" date="2014" name="Antonie Van Leeuwenhoek">
        <title>Hyphomonas beringensis sp. nov. and Hyphomonas chukchiensis sp. nov., isolated from surface seawater of the Bering Sea and Chukchi Sea.</title>
        <authorList>
            <person name="Li C."/>
            <person name="Lai Q."/>
            <person name="Li G."/>
            <person name="Dong C."/>
            <person name="Wang J."/>
            <person name="Liao Y."/>
            <person name="Shao Z."/>
        </authorList>
    </citation>
    <scope>NUCLEOTIDE SEQUENCE [LARGE SCALE GENOMIC DNA]</scope>
    <source>
        <strain evidence="3 4">MHS-2</strain>
    </source>
</reference>
<feature type="chain" id="PRO_5001573239" description="Secreted protein" evidence="2">
    <location>
        <begin position="29"/>
        <end position="125"/>
    </location>
</feature>